<comment type="caution">
    <text evidence="1">The sequence shown here is derived from an EMBL/GenBank/DDBJ whole genome shotgun (WGS) entry which is preliminary data.</text>
</comment>
<proteinExistence type="predicted"/>
<sequence length="167" mass="19087">MRASDILLPIAAASIVAGSPLVFEERDANTFSSQNFYKNCDQNIETFNSFKTYRNDDCAQNNHFNQLCLIFKLIAIELELKNHARSVKSIFLQPILQPHCGTVDKQQSIVIKHDLGEIIKQHPINSNVIFQQHQKFDNEFIKQCPSYFILGGHHAKHGLFKQQPAHV</sequence>
<dbReference type="Proteomes" id="UP000779574">
    <property type="component" value="Unassembled WGS sequence"/>
</dbReference>
<reference evidence="1" key="1">
    <citation type="journal article" date="2021" name="J Fungi (Basel)">
        <title>Virulence traits and population genomics of the black yeast Aureobasidium melanogenum.</title>
        <authorList>
            <person name="Cernosa A."/>
            <person name="Sun X."/>
            <person name="Gostincar C."/>
            <person name="Fang C."/>
            <person name="Gunde-Cimerman N."/>
            <person name="Song Z."/>
        </authorList>
    </citation>
    <scope>NUCLEOTIDE SEQUENCE</scope>
    <source>
        <strain evidence="1">EXF-9911</strain>
    </source>
</reference>
<name>A0A9P8J5D7_AURME</name>
<feature type="non-terminal residue" evidence="1">
    <location>
        <position position="1"/>
    </location>
</feature>
<accession>A0A9P8J5D7</accession>
<reference evidence="1" key="2">
    <citation type="submission" date="2021-08" db="EMBL/GenBank/DDBJ databases">
        <authorList>
            <person name="Gostincar C."/>
            <person name="Sun X."/>
            <person name="Song Z."/>
            <person name="Gunde-Cimerman N."/>
        </authorList>
    </citation>
    <scope>NUCLEOTIDE SEQUENCE</scope>
    <source>
        <strain evidence="1">EXF-9911</strain>
    </source>
</reference>
<gene>
    <name evidence="1" type="ORF">KCU76_g9333</name>
</gene>
<dbReference type="EMBL" id="JAHFXF010000384">
    <property type="protein sequence ID" value="KAG9688826.1"/>
    <property type="molecule type" value="Genomic_DNA"/>
</dbReference>
<dbReference type="OrthoDB" id="3916710at2759"/>
<organism evidence="1 2">
    <name type="scientific">Aureobasidium melanogenum</name>
    <name type="common">Aureobasidium pullulans var. melanogenum</name>
    <dbReference type="NCBI Taxonomy" id="46634"/>
    <lineage>
        <taxon>Eukaryota</taxon>
        <taxon>Fungi</taxon>
        <taxon>Dikarya</taxon>
        <taxon>Ascomycota</taxon>
        <taxon>Pezizomycotina</taxon>
        <taxon>Dothideomycetes</taxon>
        <taxon>Dothideomycetidae</taxon>
        <taxon>Dothideales</taxon>
        <taxon>Saccotheciaceae</taxon>
        <taxon>Aureobasidium</taxon>
    </lineage>
</organism>
<evidence type="ECO:0000313" key="1">
    <source>
        <dbReference type="EMBL" id="KAG9688826.1"/>
    </source>
</evidence>
<protein>
    <submittedName>
        <fullName evidence="1">Uncharacterized protein</fullName>
    </submittedName>
</protein>
<evidence type="ECO:0000313" key="2">
    <source>
        <dbReference type="Proteomes" id="UP000779574"/>
    </source>
</evidence>
<dbReference type="AlphaFoldDB" id="A0A9P8J5D7"/>